<evidence type="ECO:0000313" key="2">
    <source>
        <dbReference type="EMBL" id="OBS80555.1"/>
    </source>
</evidence>
<dbReference type="EMBL" id="LZPO01017341">
    <property type="protein sequence ID" value="OBS80555.1"/>
    <property type="molecule type" value="Genomic_DNA"/>
</dbReference>
<feature type="compositionally biased region" description="Gly residues" evidence="1">
    <location>
        <begin position="1"/>
        <end position="10"/>
    </location>
</feature>
<keyword evidence="3" id="KW-1185">Reference proteome</keyword>
<reference evidence="2 3" key="1">
    <citation type="submission" date="2016-06" db="EMBL/GenBank/DDBJ databases">
        <title>The Draft Genome Sequence and Annotation of the Desert Woodrat Neotoma lepida.</title>
        <authorList>
            <person name="Campbell M."/>
            <person name="Oakeson K.F."/>
            <person name="Yandell M."/>
            <person name="Halpert J.R."/>
            <person name="Dearing D."/>
        </authorList>
    </citation>
    <scope>NUCLEOTIDE SEQUENCE [LARGE SCALE GENOMIC DNA]</scope>
    <source>
        <strain evidence="2">417</strain>
        <tissue evidence="2">Liver</tissue>
    </source>
</reference>
<dbReference type="Proteomes" id="UP000092124">
    <property type="component" value="Unassembled WGS sequence"/>
</dbReference>
<feature type="non-terminal residue" evidence="2">
    <location>
        <position position="1"/>
    </location>
</feature>
<evidence type="ECO:0000256" key="1">
    <source>
        <dbReference type="SAM" id="MobiDB-lite"/>
    </source>
</evidence>
<feature type="region of interest" description="Disordered" evidence="1">
    <location>
        <begin position="1"/>
        <end position="37"/>
    </location>
</feature>
<gene>
    <name evidence="2" type="ORF">A6R68_21243</name>
</gene>
<name>A0A1A6HRC1_NEOLE</name>
<evidence type="ECO:0000313" key="3">
    <source>
        <dbReference type="Proteomes" id="UP000092124"/>
    </source>
</evidence>
<organism evidence="2 3">
    <name type="scientific">Neotoma lepida</name>
    <name type="common">Desert woodrat</name>
    <dbReference type="NCBI Taxonomy" id="56216"/>
    <lineage>
        <taxon>Eukaryota</taxon>
        <taxon>Metazoa</taxon>
        <taxon>Chordata</taxon>
        <taxon>Craniata</taxon>
        <taxon>Vertebrata</taxon>
        <taxon>Euteleostomi</taxon>
        <taxon>Mammalia</taxon>
        <taxon>Eutheria</taxon>
        <taxon>Euarchontoglires</taxon>
        <taxon>Glires</taxon>
        <taxon>Rodentia</taxon>
        <taxon>Myomorpha</taxon>
        <taxon>Muroidea</taxon>
        <taxon>Cricetidae</taxon>
        <taxon>Neotominae</taxon>
        <taxon>Neotoma</taxon>
    </lineage>
</organism>
<feature type="non-terminal residue" evidence="2">
    <location>
        <position position="252"/>
    </location>
</feature>
<protein>
    <submittedName>
        <fullName evidence="2">Uncharacterized protein</fullName>
    </submittedName>
</protein>
<feature type="region of interest" description="Disordered" evidence="1">
    <location>
        <begin position="54"/>
        <end position="75"/>
    </location>
</feature>
<dbReference type="AlphaFoldDB" id="A0A1A6HRC1"/>
<sequence length="252" mass="26586">SVTLSPGGGKASYPTLPRRRPRLPPPSRDPGPIWALARPGRGCGQSCVQRLTRRRDGDHVELDYPLGAAPRGRAGLDLEPGSHLERCALPGSGPSLLKPGSQLYLHKERRSSPNPKFPRRQKSRWKGAERSAHWELAAAARDPLGGRPGQTGRGNPRPQLWSSGPRCVGRAHGPGRMGTALCGPCVGRRAALRTVARGGRARGTGPVSWAACRSAAEALPKLAEGNPESGWVAPRGQGCVDAGSRDCARAAG</sequence>
<proteinExistence type="predicted"/>
<accession>A0A1A6HRC1</accession>
<feature type="region of interest" description="Disordered" evidence="1">
    <location>
        <begin position="106"/>
        <end position="165"/>
    </location>
</feature>
<comment type="caution">
    <text evidence="2">The sequence shown here is derived from an EMBL/GenBank/DDBJ whole genome shotgun (WGS) entry which is preliminary data.</text>
</comment>